<gene>
    <name evidence="2" type="ORF">MEDL_56079</name>
</gene>
<feature type="compositionally biased region" description="Polar residues" evidence="1">
    <location>
        <begin position="122"/>
        <end position="137"/>
    </location>
</feature>
<proteinExistence type="predicted"/>
<name>A0A8S3UJC6_MYTED</name>
<evidence type="ECO:0000313" key="2">
    <source>
        <dbReference type="EMBL" id="CAG2243980.1"/>
    </source>
</evidence>
<dbReference type="EMBL" id="CAJPWZ010002721">
    <property type="protein sequence ID" value="CAG2243980.1"/>
    <property type="molecule type" value="Genomic_DNA"/>
</dbReference>
<sequence>MDNDAFSIKQSTVFNDLAIYFGKKVPKVFIEHADLEIITQHCILETCKSDNNAENKTMCIEVEYENEDLYFERIKEQFISRDIGEVLCIPQIRNQASGFGAPFLRPDTEFNSDLDLDLSPKIPSSQPNPTTPSYSDSPNRDDTSDPNYLDLTDKLDPAELFAKIEGLLKERMKTVTMKESLVYFKNLDRNPGFLGISLRFNPSYASDTMEEVFKQELKKVEQDVRRSFYEKMISQCDTIMLDYMKKLMNCLIQLSLNWILRTQNLERSEHLRNLF</sequence>
<organism evidence="2 3">
    <name type="scientific">Mytilus edulis</name>
    <name type="common">Blue mussel</name>
    <dbReference type="NCBI Taxonomy" id="6550"/>
    <lineage>
        <taxon>Eukaryota</taxon>
        <taxon>Metazoa</taxon>
        <taxon>Spiralia</taxon>
        <taxon>Lophotrochozoa</taxon>
        <taxon>Mollusca</taxon>
        <taxon>Bivalvia</taxon>
        <taxon>Autobranchia</taxon>
        <taxon>Pteriomorphia</taxon>
        <taxon>Mytilida</taxon>
        <taxon>Mytiloidea</taxon>
        <taxon>Mytilidae</taxon>
        <taxon>Mytilinae</taxon>
        <taxon>Mytilus</taxon>
    </lineage>
</organism>
<dbReference type="Proteomes" id="UP000683360">
    <property type="component" value="Unassembled WGS sequence"/>
</dbReference>
<reference evidence="2" key="1">
    <citation type="submission" date="2021-03" db="EMBL/GenBank/DDBJ databases">
        <authorList>
            <person name="Bekaert M."/>
        </authorList>
    </citation>
    <scope>NUCLEOTIDE SEQUENCE</scope>
</reference>
<evidence type="ECO:0000313" key="3">
    <source>
        <dbReference type="Proteomes" id="UP000683360"/>
    </source>
</evidence>
<feature type="region of interest" description="Disordered" evidence="1">
    <location>
        <begin position="115"/>
        <end position="151"/>
    </location>
</feature>
<accession>A0A8S3UJC6</accession>
<dbReference type="AlphaFoldDB" id="A0A8S3UJC6"/>
<comment type="caution">
    <text evidence="2">The sequence shown here is derived from an EMBL/GenBank/DDBJ whole genome shotgun (WGS) entry which is preliminary data.</text>
</comment>
<protein>
    <submittedName>
        <fullName evidence="2">Uncharacterized protein</fullName>
    </submittedName>
</protein>
<keyword evidence="3" id="KW-1185">Reference proteome</keyword>
<evidence type="ECO:0000256" key="1">
    <source>
        <dbReference type="SAM" id="MobiDB-lite"/>
    </source>
</evidence>